<dbReference type="SUPFAM" id="SSF56784">
    <property type="entry name" value="HAD-like"/>
    <property type="match status" value="1"/>
</dbReference>
<dbReference type="InterPro" id="IPR023214">
    <property type="entry name" value="HAD_sf"/>
</dbReference>
<keyword evidence="1" id="KW-1133">Transmembrane helix</keyword>
<dbReference type="KEGG" id="vg:26049242"/>
<dbReference type="OrthoDB" id="35830at10239"/>
<dbReference type="EMBL" id="KT820662">
    <property type="protein sequence ID" value="ALH23281.1"/>
    <property type="molecule type" value="Genomic_DNA"/>
</dbReference>
<evidence type="ECO:0000256" key="1">
    <source>
        <dbReference type="SAM" id="Phobius"/>
    </source>
</evidence>
<sequence length="293" mass="35534">MINYNNLITQLKNNYLISLLIVITILIIFFLLYYYYMRNQVKRVVVFDLDETIGCFQQLGIFCDAIEKLYKKKLTRKEFMHILDLYPEYFRPNIFNVMKFLREKKIKGDLYKVCLYTNNQGPKEWAKRICLYLDYKVDYKLFDNHIGAYIVDGIQIESQRTTHNKTVDDFLRTTKLGNKTQICFIDDLYHEKMDNDNVYYVHIEPYSVLLPINLLVHRFYNSNIGMSYDSFNNYIHKFMNRYNMSELEKDSKRNFDHKLNGKELMEHLENFLYPINKSTRRNKYQTNNKTIKR</sequence>
<dbReference type="Gene3D" id="3.40.50.1000">
    <property type="entry name" value="HAD superfamily/HAD-like"/>
    <property type="match status" value="1"/>
</dbReference>
<proteinExistence type="predicted"/>
<organism evidence="2 3">
    <name type="scientific">Chrysochromulina ericina virus CeV-01B</name>
    <dbReference type="NCBI Taxonomy" id="3070830"/>
    <lineage>
        <taxon>Viruses</taxon>
        <taxon>Varidnaviria</taxon>
        <taxon>Bamfordvirae</taxon>
        <taxon>Nucleocytoviricota</taxon>
        <taxon>Megaviricetes</taxon>
        <taxon>Imitervirales</taxon>
        <taxon>Mesomimiviridae</taxon>
        <taxon>Tethysvirus</taxon>
        <taxon>Tethysvirus raunefjordenense</taxon>
    </lineage>
</organism>
<evidence type="ECO:0000313" key="2">
    <source>
        <dbReference type="EMBL" id="ALH23281.1"/>
    </source>
</evidence>
<gene>
    <name evidence="2" type="ORF">ceV_375</name>
</gene>
<dbReference type="Proteomes" id="UP000203826">
    <property type="component" value="Segment"/>
</dbReference>
<feature type="transmembrane region" description="Helical" evidence="1">
    <location>
        <begin position="15"/>
        <end position="36"/>
    </location>
</feature>
<evidence type="ECO:0000313" key="3">
    <source>
        <dbReference type="Proteomes" id="UP000203826"/>
    </source>
</evidence>
<dbReference type="InterPro" id="IPR036412">
    <property type="entry name" value="HAD-like_sf"/>
</dbReference>
<protein>
    <submittedName>
        <fullName evidence="2">Uncharacterized protein</fullName>
    </submittedName>
</protein>
<keyword evidence="1" id="KW-0812">Transmembrane</keyword>
<name>A0A0N7G7N5_9VIRU</name>
<keyword evidence="1" id="KW-0472">Membrane</keyword>
<accession>A0A0N7G7N5</accession>
<reference evidence="2 3" key="1">
    <citation type="journal article" date="2015" name="Genome Announc.">
        <title>The 474-Kilobase-Pair Complete Genome Sequence of CeV-01B, a Virus Infecting Haptolina (Chrysochromulina) ericina (Prymnesiophyceae).</title>
        <authorList>
            <person name="Gallot-Lavallee L."/>
            <person name="Pagarete A."/>
            <person name="Legendre M."/>
            <person name="Santini S."/>
            <person name="Sandaa R.A."/>
            <person name="Himmelbauer H."/>
            <person name="Ogata H."/>
            <person name="Bratbak G."/>
            <person name="Claverie J.M."/>
        </authorList>
    </citation>
    <scope>NUCLEOTIDE SEQUENCE [LARGE SCALE GENOMIC DNA]</scope>
    <source>
        <strain evidence="2">CeV-01B</strain>
    </source>
</reference>
<keyword evidence="3" id="KW-1185">Reference proteome</keyword>